<dbReference type="SUPFAM" id="SSF47090">
    <property type="entry name" value="PGBD-like"/>
    <property type="match status" value="1"/>
</dbReference>
<reference evidence="8" key="1">
    <citation type="submission" date="2020-07" db="EMBL/GenBank/DDBJ databases">
        <title>Vallitalea pronyensis genome.</title>
        <authorList>
            <person name="Postec A."/>
        </authorList>
    </citation>
    <scope>NUCLEOTIDE SEQUENCE</scope>
    <source>
        <strain evidence="8">FatNI3</strain>
    </source>
</reference>
<keyword evidence="3 6" id="KW-0133">Cell shape</keyword>
<dbReference type="PROSITE" id="PS52029">
    <property type="entry name" value="LD_TPASE"/>
    <property type="match status" value="1"/>
</dbReference>
<dbReference type="RefSeq" id="WP_212696785.1">
    <property type="nucleotide sequence ID" value="NZ_CP058649.1"/>
</dbReference>
<evidence type="ECO:0000256" key="3">
    <source>
        <dbReference type="ARBA" id="ARBA00022960"/>
    </source>
</evidence>
<dbReference type="GO" id="GO:0016740">
    <property type="term" value="F:transferase activity"/>
    <property type="evidence" value="ECO:0007669"/>
    <property type="project" value="UniProtKB-KW"/>
</dbReference>
<dbReference type="Gene3D" id="1.10.101.10">
    <property type="entry name" value="PGBD-like superfamily/PGBD"/>
    <property type="match status" value="1"/>
</dbReference>
<dbReference type="SUPFAM" id="SSF141523">
    <property type="entry name" value="L,D-transpeptidase catalytic domain-like"/>
    <property type="match status" value="1"/>
</dbReference>
<keyword evidence="4 6" id="KW-0573">Peptidoglycan synthesis</keyword>
<dbReference type="Proteomes" id="UP000683246">
    <property type="component" value="Chromosome"/>
</dbReference>
<comment type="pathway">
    <text evidence="1 6">Cell wall biogenesis; peptidoglycan biosynthesis.</text>
</comment>
<dbReference type="GO" id="GO:0071555">
    <property type="term" value="P:cell wall organization"/>
    <property type="evidence" value="ECO:0007669"/>
    <property type="project" value="UniProtKB-UniRule"/>
</dbReference>
<accession>A0A8J8MGS7</accession>
<evidence type="ECO:0000313" key="9">
    <source>
        <dbReference type="Proteomes" id="UP000683246"/>
    </source>
</evidence>
<dbReference type="CDD" id="cd16913">
    <property type="entry name" value="YkuD_like"/>
    <property type="match status" value="1"/>
</dbReference>
<evidence type="ECO:0000313" key="8">
    <source>
        <dbReference type="EMBL" id="QUI21319.1"/>
    </source>
</evidence>
<organism evidence="8 9">
    <name type="scientific">Vallitalea pronyensis</name>
    <dbReference type="NCBI Taxonomy" id="1348613"/>
    <lineage>
        <taxon>Bacteria</taxon>
        <taxon>Bacillati</taxon>
        <taxon>Bacillota</taxon>
        <taxon>Clostridia</taxon>
        <taxon>Lachnospirales</taxon>
        <taxon>Vallitaleaceae</taxon>
        <taxon>Vallitalea</taxon>
    </lineage>
</organism>
<evidence type="ECO:0000256" key="2">
    <source>
        <dbReference type="ARBA" id="ARBA00022679"/>
    </source>
</evidence>
<evidence type="ECO:0000256" key="4">
    <source>
        <dbReference type="ARBA" id="ARBA00022984"/>
    </source>
</evidence>
<evidence type="ECO:0000256" key="1">
    <source>
        <dbReference type="ARBA" id="ARBA00004752"/>
    </source>
</evidence>
<feature type="active site" description="Nucleophile" evidence="6">
    <location>
        <position position="282"/>
    </location>
</feature>
<protein>
    <submittedName>
        <fullName evidence="8">Murein L,D-transpeptidase</fullName>
    </submittedName>
</protein>
<dbReference type="InterPro" id="IPR050979">
    <property type="entry name" value="LD-transpeptidase"/>
</dbReference>
<sequence>MNKKFYRVGLRIVVLTIVILYGYQMARVSYATGLENKPDEENMVDVEDDTIDDEGQNIVEEDEPSELEGTVLPDAIQCNDMLAEEIHKLKIFNKRGKVLKVGEKGDLVKSLHMLLKWLHYDVDETSSLFSAQTEAAVIKFQQDHSMKGTGIVDKLAYIRLNDYLHHSRMAYDYMDYDVKIGPTEDYWIIINKTTNVLQLYKGKNRLRVYRVATGRYPSYTPEGQFKIANKLVNAAWKDVPGGVATNPLGSRWMGLTIGNHTTYGIHGCGRPESIGTYASAGCIRMYNFQVEELYDLVPVHTPVWIGTTDKIEAWVKALHKTHEAILKKQEESKMAFYEDLMPLLLEPYVHEALIQYYGEVTPSRTVDIIRIEHKEQHKGCLTIILEVMLHNEMQVGVEKEYLITTIDLLNNKQEVAHYEL</sequence>
<keyword evidence="9" id="KW-1185">Reference proteome</keyword>
<evidence type="ECO:0000256" key="5">
    <source>
        <dbReference type="ARBA" id="ARBA00023316"/>
    </source>
</evidence>
<feature type="active site" description="Proton donor/acceptor" evidence="6">
    <location>
        <position position="266"/>
    </location>
</feature>
<evidence type="ECO:0000256" key="6">
    <source>
        <dbReference type="PROSITE-ProRule" id="PRU01373"/>
    </source>
</evidence>
<dbReference type="EMBL" id="CP058649">
    <property type="protein sequence ID" value="QUI21319.1"/>
    <property type="molecule type" value="Genomic_DNA"/>
</dbReference>
<dbReference type="UniPathway" id="UPA00219"/>
<gene>
    <name evidence="8" type="ORF">HZI73_03025</name>
</gene>
<dbReference type="PANTHER" id="PTHR30582">
    <property type="entry name" value="L,D-TRANSPEPTIDASE"/>
    <property type="match status" value="1"/>
</dbReference>
<dbReference type="Gene3D" id="2.40.440.10">
    <property type="entry name" value="L,D-transpeptidase catalytic domain-like"/>
    <property type="match status" value="1"/>
</dbReference>
<dbReference type="Pfam" id="PF03734">
    <property type="entry name" value="YkuD"/>
    <property type="match status" value="1"/>
</dbReference>
<dbReference type="InterPro" id="IPR002477">
    <property type="entry name" value="Peptidoglycan-bd-like"/>
</dbReference>
<dbReference type="GO" id="GO:0008360">
    <property type="term" value="P:regulation of cell shape"/>
    <property type="evidence" value="ECO:0007669"/>
    <property type="project" value="UniProtKB-UniRule"/>
</dbReference>
<dbReference type="InterPro" id="IPR038063">
    <property type="entry name" value="Transpep_catalytic_dom"/>
</dbReference>
<keyword evidence="5 6" id="KW-0961">Cell wall biogenesis/degradation</keyword>
<dbReference type="InterPro" id="IPR024984">
    <property type="entry name" value="DUF3888"/>
</dbReference>
<evidence type="ECO:0000259" key="7">
    <source>
        <dbReference type="PROSITE" id="PS52029"/>
    </source>
</evidence>
<dbReference type="GO" id="GO:0018104">
    <property type="term" value="P:peptidoglycan-protein cross-linking"/>
    <property type="evidence" value="ECO:0007669"/>
    <property type="project" value="TreeGrafter"/>
</dbReference>
<dbReference type="Pfam" id="PF01471">
    <property type="entry name" value="PG_binding_1"/>
    <property type="match status" value="1"/>
</dbReference>
<dbReference type="InterPro" id="IPR036366">
    <property type="entry name" value="PGBDSf"/>
</dbReference>
<keyword evidence="2" id="KW-0808">Transferase</keyword>
<dbReference type="KEGG" id="vpy:HZI73_03025"/>
<feature type="domain" description="L,D-TPase catalytic" evidence="7">
    <location>
        <begin position="186"/>
        <end position="306"/>
    </location>
</feature>
<dbReference type="AlphaFoldDB" id="A0A8J8MGS7"/>
<dbReference type="Pfam" id="PF13027">
    <property type="entry name" value="DUF3888"/>
    <property type="match status" value="1"/>
</dbReference>
<dbReference type="GO" id="GO:0005576">
    <property type="term" value="C:extracellular region"/>
    <property type="evidence" value="ECO:0007669"/>
    <property type="project" value="TreeGrafter"/>
</dbReference>
<name>A0A8J8MGS7_9FIRM</name>
<dbReference type="InterPro" id="IPR036365">
    <property type="entry name" value="PGBD-like_sf"/>
</dbReference>
<dbReference type="PANTHER" id="PTHR30582:SF4">
    <property type="entry name" value="L,D-TRANSPEPTIDASE YQJB-RELATED"/>
    <property type="match status" value="1"/>
</dbReference>
<proteinExistence type="predicted"/>
<dbReference type="GO" id="GO:0071972">
    <property type="term" value="F:peptidoglycan L,D-transpeptidase activity"/>
    <property type="evidence" value="ECO:0007669"/>
    <property type="project" value="TreeGrafter"/>
</dbReference>
<dbReference type="InterPro" id="IPR005490">
    <property type="entry name" value="LD_TPept_cat_dom"/>
</dbReference>